<dbReference type="EMBL" id="CP126218">
    <property type="protein sequence ID" value="WIA20054.1"/>
    <property type="molecule type" value="Genomic_DNA"/>
</dbReference>
<feature type="region of interest" description="Disordered" evidence="6">
    <location>
        <begin position="821"/>
        <end position="842"/>
    </location>
</feature>
<keyword evidence="7" id="KW-0812">Transmembrane</keyword>
<keyword evidence="7" id="KW-0472">Membrane</keyword>
<feature type="region of interest" description="Disordered" evidence="6">
    <location>
        <begin position="231"/>
        <end position="251"/>
    </location>
</feature>
<keyword evidence="4" id="KW-0819">tRNA processing</keyword>
<feature type="domain" description="tRNA pseudouridylate synthase B C-terminal" evidence="10">
    <location>
        <begin position="874"/>
        <end position="914"/>
    </location>
</feature>
<dbReference type="InterPro" id="IPR032819">
    <property type="entry name" value="TruB_C"/>
</dbReference>
<evidence type="ECO:0000256" key="3">
    <source>
        <dbReference type="ARBA" id="ARBA00012787"/>
    </source>
</evidence>
<dbReference type="EC" id="5.4.99.25" evidence="3"/>
<feature type="region of interest" description="Disordered" evidence="6">
    <location>
        <begin position="549"/>
        <end position="589"/>
    </location>
</feature>
<evidence type="ECO:0000313" key="12">
    <source>
        <dbReference type="Proteomes" id="UP001244341"/>
    </source>
</evidence>
<dbReference type="PANTHER" id="PTHR13767:SF2">
    <property type="entry name" value="PSEUDOURIDYLATE SYNTHASE TRUB1"/>
    <property type="match status" value="1"/>
</dbReference>
<dbReference type="InterPro" id="IPR024079">
    <property type="entry name" value="MetalloPept_cat_dom_sf"/>
</dbReference>
<name>A0ABY8UF96_TETOB</name>
<comment type="similarity">
    <text evidence="2">Belongs to the pseudouridine synthase TruB family.</text>
</comment>
<gene>
    <name evidence="11" type="ORF">OEZ85_005919</name>
</gene>
<evidence type="ECO:0000256" key="4">
    <source>
        <dbReference type="ARBA" id="ARBA00022694"/>
    </source>
</evidence>
<feature type="transmembrane region" description="Helical" evidence="7">
    <location>
        <begin position="9"/>
        <end position="30"/>
    </location>
</feature>
<evidence type="ECO:0000256" key="6">
    <source>
        <dbReference type="SAM" id="MobiDB-lite"/>
    </source>
</evidence>
<proteinExistence type="inferred from homology"/>
<keyword evidence="5" id="KW-0413">Isomerase</keyword>
<feature type="compositionally biased region" description="Low complexity" evidence="6">
    <location>
        <begin position="824"/>
        <end position="841"/>
    </location>
</feature>
<comment type="similarity">
    <text evidence="1">Belongs to the peptidase M43B family.</text>
</comment>
<feature type="compositionally biased region" description="Low complexity" evidence="6">
    <location>
        <begin position="564"/>
        <end position="589"/>
    </location>
</feature>
<dbReference type="SUPFAM" id="SSF55120">
    <property type="entry name" value="Pseudouridine synthase"/>
    <property type="match status" value="1"/>
</dbReference>
<keyword evidence="7" id="KW-1133">Transmembrane helix</keyword>
<protein>
    <recommendedName>
        <fullName evidence="3">tRNA pseudouridine(55) synthase</fullName>
        <ecNumber evidence="3">5.4.99.25</ecNumber>
    </recommendedName>
</protein>
<dbReference type="InterPro" id="IPR014780">
    <property type="entry name" value="tRNA_psdUridine_synth_TruB"/>
</dbReference>
<accession>A0ABY8UF96</accession>
<feature type="domain" description="Pseudouridine synthase II N-terminal" evidence="8">
    <location>
        <begin position="690"/>
        <end position="820"/>
    </location>
</feature>
<dbReference type="Pfam" id="PF16198">
    <property type="entry name" value="TruB_C_2"/>
    <property type="match status" value="1"/>
</dbReference>
<dbReference type="Gene3D" id="3.40.390.10">
    <property type="entry name" value="Collagenase (Catalytic Domain)"/>
    <property type="match status" value="1"/>
</dbReference>
<evidence type="ECO:0000256" key="1">
    <source>
        <dbReference type="ARBA" id="ARBA00008721"/>
    </source>
</evidence>
<dbReference type="Pfam" id="PF01509">
    <property type="entry name" value="TruB_N"/>
    <property type="match status" value="1"/>
</dbReference>
<reference evidence="11 12" key="1">
    <citation type="submission" date="2023-05" db="EMBL/GenBank/DDBJ databases">
        <title>A 100% complete, gapless, phased diploid assembly of the Scenedesmus obliquus UTEX 3031 genome.</title>
        <authorList>
            <person name="Biondi T.C."/>
            <person name="Hanschen E.R."/>
            <person name="Kwon T."/>
            <person name="Eng W."/>
            <person name="Kruse C.P.S."/>
            <person name="Koehler S.I."/>
            <person name="Kunde Y."/>
            <person name="Gleasner C.D."/>
            <person name="You Mak K.T."/>
            <person name="Polle J."/>
            <person name="Hovde B.T."/>
            <person name="Starkenburg S.R."/>
        </authorList>
    </citation>
    <scope>NUCLEOTIDE SEQUENCE [LARGE SCALE GENOMIC DNA]</scope>
    <source>
        <strain evidence="11 12">DOE0152z</strain>
    </source>
</reference>
<keyword evidence="12" id="KW-1185">Reference proteome</keyword>
<evidence type="ECO:0000256" key="2">
    <source>
        <dbReference type="ARBA" id="ARBA00008999"/>
    </source>
</evidence>
<dbReference type="Gene3D" id="3.30.2350.10">
    <property type="entry name" value="Pseudouridine synthase"/>
    <property type="match status" value="1"/>
</dbReference>
<dbReference type="InterPro" id="IPR020103">
    <property type="entry name" value="PsdUridine_synth_cat_dom_sf"/>
</dbReference>
<evidence type="ECO:0000256" key="7">
    <source>
        <dbReference type="SAM" id="Phobius"/>
    </source>
</evidence>
<sequence length="929" mass="100779">MKPSRLQKLIFCSVVGILFIGIGLGPGILWGKAHRAAHARAEQQLVDASAAGSRQLQELPPAGSPEAAQLLADENTAEYVSTIYTYLNDAAVISRNSTAAFLQELQRWQQASQPNSTLDVAPFVAVARDMLGYFRLRYSEALLVLLRQFSESGVLVPTAVNPDVLQQEVQQLLDTANLNRYYAAVSSGCGQATQRGFVMDEETVSNAADAATGVTQVKVTGRRLLQQQLAELPGARRSRRHHQHSSAAMGTSIRPPFLGAIYASSAANSTAFAATAAGAVHRRAEYYSRSRHLQQQSSLSGTLQDTICLVPTANWPVDGPQDITFSCPDMQQRPKLAGFQPAEMPVVFHCLRYPSEDGRHVLPAIERPQEAAQNLIDVANKQFEGSGLSFKMQEVRTDAAKYPYLLLPSLSKWQECSINNNNKQLEQKGLECLGKAAAQPSVVILTSQLVINVIISSSPHRPSCSGEQDITCNHTIWGYAQADGPWFNAGTADPNYQEGDSAGNWLWLRFTELDVGGRNNANVWEAGGNTFGHELAHYLALMHTHQGGCEGAQPGKGDGVADTAQQDWPQQPAQQQQQQQQQLQRRQQQQQQQQQQLGYYLTGGDSDQWTWDDDYNPAVRAKVAAAAQQLPPTPRQQMLAQQAAAASQQLPTVINRLPEQFNAQVLSNAVLLIDKPARWSSTDVVRELQRTLKLQKVCHGGPLDAHATGLLIVLMGAASRLTPKLEPLERTYSGTIKLGAATTTYDATGQVVTSSPAWRQLSDADVAAAAAAMQGEVLQVPCMWSSTKYKNRPLRWYAERGEEVRREPKAVQISSIQVWRDKASPASDSSSSSSSSPTAASDEADVAGLQLDAAAAGSDEVHFRVVAGKGASMRVLAHDLGAALGCGAHLLSLRREAIGGFKVDTAWSLEVLLPLAKKYGKGFKFAPQA</sequence>
<evidence type="ECO:0000259" key="8">
    <source>
        <dbReference type="Pfam" id="PF01509"/>
    </source>
</evidence>
<dbReference type="InterPro" id="IPR008754">
    <property type="entry name" value="Peptidase_M43"/>
</dbReference>
<evidence type="ECO:0000256" key="5">
    <source>
        <dbReference type="ARBA" id="ARBA00023235"/>
    </source>
</evidence>
<dbReference type="PANTHER" id="PTHR13767">
    <property type="entry name" value="TRNA-PSEUDOURIDINE SYNTHASE"/>
    <property type="match status" value="1"/>
</dbReference>
<dbReference type="InterPro" id="IPR002501">
    <property type="entry name" value="PsdUridine_synth_N"/>
</dbReference>
<evidence type="ECO:0000259" key="9">
    <source>
        <dbReference type="Pfam" id="PF05572"/>
    </source>
</evidence>
<dbReference type="Pfam" id="PF05572">
    <property type="entry name" value="Peptidase_M43"/>
    <property type="match status" value="1"/>
</dbReference>
<evidence type="ECO:0000259" key="10">
    <source>
        <dbReference type="Pfam" id="PF16198"/>
    </source>
</evidence>
<dbReference type="Proteomes" id="UP001244341">
    <property type="component" value="Chromosome 11b"/>
</dbReference>
<feature type="compositionally biased region" description="Gly residues" evidence="6">
    <location>
        <begin position="549"/>
        <end position="558"/>
    </location>
</feature>
<feature type="domain" description="Peptidase M43 pregnancy-associated plasma-A" evidence="9">
    <location>
        <begin position="528"/>
        <end position="597"/>
    </location>
</feature>
<organism evidence="11 12">
    <name type="scientific">Tetradesmus obliquus</name>
    <name type="common">Green alga</name>
    <name type="synonym">Acutodesmus obliquus</name>
    <dbReference type="NCBI Taxonomy" id="3088"/>
    <lineage>
        <taxon>Eukaryota</taxon>
        <taxon>Viridiplantae</taxon>
        <taxon>Chlorophyta</taxon>
        <taxon>core chlorophytes</taxon>
        <taxon>Chlorophyceae</taxon>
        <taxon>CS clade</taxon>
        <taxon>Sphaeropleales</taxon>
        <taxon>Scenedesmaceae</taxon>
        <taxon>Tetradesmus</taxon>
    </lineage>
</organism>
<evidence type="ECO:0000313" key="11">
    <source>
        <dbReference type="EMBL" id="WIA20054.1"/>
    </source>
</evidence>
<dbReference type="NCBIfam" id="TIGR00431">
    <property type="entry name" value="TruB"/>
    <property type="match status" value="1"/>
</dbReference>